<dbReference type="Proteomes" id="UP001589943">
    <property type="component" value="Unassembled WGS sequence"/>
</dbReference>
<dbReference type="RefSeq" id="WP_379479352.1">
    <property type="nucleotide sequence ID" value="NZ_JBHLTL010000001.1"/>
</dbReference>
<dbReference type="EMBL" id="JBHLTL010000001">
    <property type="protein sequence ID" value="MFC0587828.1"/>
    <property type="molecule type" value="Genomic_DNA"/>
</dbReference>
<protein>
    <submittedName>
        <fullName evidence="2">PilZ domain-containing protein</fullName>
    </submittedName>
</protein>
<comment type="caution">
    <text evidence="2">The sequence shown here is derived from an EMBL/GenBank/DDBJ whole genome shotgun (WGS) entry which is preliminary data.</text>
</comment>
<evidence type="ECO:0000313" key="3">
    <source>
        <dbReference type="Proteomes" id="UP001589943"/>
    </source>
</evidence>
<keyword evidence="3" id="KW-1185">Reference proteome</keyword>
<organism evidence="2 3">
    <name type="scientific">Novosphingobium aquiterrae</name>
    <dbReference type="NCBI Taxonomy" id="624388"/>
    <lineage>
        <taxon>Bacteria</taxon>
        <taxon>Pseudomonadati</taxon>
        <taxon>Pseudomonadota</taxon>
        <taxon>Alphaproteobacteria</taxon>
        <taxon>Sphingomonadales</taxon>
        <taxon>Sphingomonadaceae</taxon>
        <taxon>Novosphingobium</taxon>
    </lineage>
</organism>
<dbReference type="Gene3D" id="2.40.10.220">
    <property type="entry name" value="predicted glycosyltransferase like domains"/>
    <property type="match status" value="1"/>
</dbReference>
<accession>A0ABV6PFG9</accession>
<dbReference type="Pfam" id="PF07238">
    <property type="entry name" value="PilZ"/>
    <property type="match status" value="1"/>
</dbReference>
<feature type="domain" description="PilZ" evidence="1">
    <location>
        <begin position="14"/>
        <end position="95"/>
    </location>
</feature>
<sequence length="125" mass="14061">MGIQRPRSGSTGSRHFNRLRLGVPATLVLTSGNRPCLIDDISCTGTRLRSETALTAGETAVLSFHELRLFATVRWARERECGLHFDRPLDLEDMQGMLWITENRALYDRMCAAGHAMDWADGIRD</sequence>
<dbReference type="SUPFAM" id="SSF141371">
    <property type="entry name" value="PilZ domain-like"/>
    <property type="match status" value="1"/>
</dbReference>
<name>A0ABV6PFG9_9SPHN</name>
<dbReference type="InterPro" id="IPR009875">
    <property type="entry name" value="PilZ_domain"/>
</dbReference>
<evidence type="ECO:0000259" key="1">
    <source>
        <dbReference type="Pfam" id="PF07238"/>
    </source>
</evidence>
<evidence type="ECO:0000313" key="2">
    <source>
        <dbReference type="EMBL" id="MFC0587828.1"/>
    </source>
</evidence>
<gene>
    <name evidence="2" type="ORF">ACFFF7_00210</name>
</gene>
<reference evidence="2 3" key="1">
    <citation type="submission" date="2024-09" db="EMBL/GenBank/DDBJ databases">
        <authorList>
            <person name="Sun Q."/>
            <person name="Mori K."/>
        </authorList>
    </citation>
    <scope>NUCLEOTIDE SEQUENCE [LARGE SCALE GENOMIC DNA]</scope>
    <source>
        <strain evidence="2 3">NCAIM B.02537</strain>
    </source>
</reference>
<proteinExistence type="predicted"/>